<dbReference type="PRINTS" id="PR00411">
    <property type="entry name" value="PNDRDTASEI"/>
</dbReference>
<dbReference type="InterPro" id="IPR023753">
    <property type="entry name" value="FAD/NAD-binding_dom"/>
</dbReference>
<keyword evidence="6" id="KW-1015">Disulfide bond</keyword>
<feature type="domain" description="FAD/NAD(P)-binding" evidence="8">
    <location>
        <begin position="157"/>
        <end position="221"/>
    </location>
</feature>
<dbReference type="SUPFAM" id="SSF51905">
    <property type="entry name" value="FAD/NAD(P)-binding domain"/>
    <property type="match status" value="1"/>
</dbReference>
<dbReference type="Gene3D" id="3.50.50.60">
    <property type="entry name" value="FAD/NAD(P)-binding domain"/>
    <property type="match status" value="1"/>
</dbReference>
<comment type="similarity">
    <text evidence="2">Belongs to the class-I pyridine nucleotide-disulfide oxidoreductase family.</text>
</comment>
<evidence type="ECO:0000256" key="2">
    <source>
        <dbReference type="ARBA" id="ARBA00007532"/>
    </source>
</evidence>
<dbReference type="GO" id="GO:0005739">
    <property type="term" value="C:mitochondrion"/>
    <property type="evidence" value="ECO:0007669"/>
    <property type="project" value="TreeGrafter"/>
</dbReference>
<dbReference type="GO" id="GO:0050660">
    <property type="term" value="F:flavin adenine dinucleotide binding"/>
    <property type="evidence" value="ECO:0007669"/>
    <property type="project" value="TreeGrafter"/>
</dbReference>
<evidence type="ECO:0000256" key="7">
    <source>
        <dbReference type="ARBA" id="ARBA00023284"/>
    </source>
</evidence>
<dbReference type="Proteomes" id="UP000636800">
    <property type="component" value="Unassembled WGS sequence"/>
</dbReference>
<evidence type="ECO:0000313" key="9">
    <source>
        <dbReference type="EMBL" id="KAG0485954.1"/>
    </source>
</evidence>
<evidence type="ECO:0000256" key="6">
    <source>
        <dbReference type="ARBA" id="ARBA00023157"/>
    </source>
</evidence>
<proteinExistence type="inferred from homology"/>
<keyword evidence="5" id="KW-0560">Oxidoreductase</keyword>
<evidence type="ECO:0000256" key="5">
    <source>
        <dbReference type="ARBA" id="ARBA00023002"/>
    </source>
</evidence>
<evidence type="ECO:0000256" key="3">
    <source>
        <dbReference type="ARBA" id="ARBA00022630"/>
    </source>
</evidence>
<protein>
    <recommendedName>
        <fullName evidence="8">FAD/NAD(P)-binding domain-containing protein</fullName>
    </recommendedName>
</protein>
<evidence type="ECO:0000256" key="1">
    <source>
        <dbReference type="ARBA" id="ARBA00001974"/>
    </source>
</evidence>
<evidence type="ECO:0000256" key="4">
    <source>
        <dbReference type="ARBA" id="ARBA00022827"/>
    </source>
</evidence>
<accession>A0A835RBN8</accession>
<dbReference type="InterPro" id="IPR036188">
    <property type="entry name" value="FAD/NAD-bd_sf"/>
</dbReference>
<comment type="caution">
    <text evidence="9">The sequence shown here is derived from an EMBL/GenBank/DDBJ whole genome shotgun (WGS) entry which is preliminary data.</text>
</comment>
<keyword evidence="7" id="KW-0676">Redox-active center</keyword>
<dbReference type="AlphaFoldDB" id="A0A835RBN8"/>
<reference evidence="9 10" key="1">
    <citation type="journal article" date="2020" name="Nat. Food">
        <title>A phased Vanilla planifolia genome enables genetic improvement of flavour and production.</title>
        <authorList>
            <person name="Hasing T."/>
            <person name="Tang H."/>
            <person name="Brym M."/>
            <person name="Khazi F."/>
            <person name="Huang T."/>
            <person name="Chambers A.H."/>
        </authorList>
    </citation>
    <scope>NUCLEOTIDE SEQUENCE [LARGE SCALE GENOMIC DNA]</scope>
    <source>
        <tissue evidence="9">Leaf</tissue>
    </source>
</reference>
<dbReference type="InterPro" id="IPR012999">
    <property type="entry name" value="Pyr_OxRdtase_I_AS"/>
</dbReference>
<dbReference type="GO" id="GO:0045252">
    <property type="term" value="C:oxoglutarate dehydrogenase complex"/>
    <property type="evidence" value="ECO:0007669"/>
    <property type="project" value="TreeGrafter"/>
</dbReference>
<dbReference type="GO" id="GO:0004148">
    <property type="term" value="F:dihydrolipoyl dehydrogenase (NADH) activity"/>
    <property type="evidence" value="ECO:0007669"/>
    <property type="project" value="TreeGrafter"/>
</dbReference>
<dbReference type="Pfam" id="PF07992">
    <property type="entry name" value="Pyr_redox_2"/>
    <property type="match status" value="1"/>
</dbReference>
<gene>
    <name evidence="9" type="ORF">HPP92_010033</name>
</gene>
<dbReference type="InterPro" id="IPR050151">
    <property type="entry name" value="Class-I_Pyr_Nuc-Dis_Oxidored"/>
</dbReference>
<evidence type="ECO:0000259" key="8">
    <source>
        <dbReference type="Pfam" id="PF07992"/>
    </source>
</evidence>
<keyword evidence="4" id="KW-0274">FAD</keyword>
<dbReference type="GO" id="GO:0006103">
    <property type="term" value="P:2-oxoglutarate metabolic process"/>
    <property type="evidence" value="ECO:0007669"/>
    <property type="project" value="TreeGrafter"/>
</dbReference>
<comment type="cofactor">
    <cofactor evidence="1">
        <name>FAD</name>
        <dbReference type="ChEBI" id="CHEBI:57692"/>
    </cofactor>
</comment>
<name>A0A835RBN8_VANPL</name>
<dbReference type="EMBL" id="JADCNL010000004">
    <property type="protein sequence ID" value="KAG0485954.1"/>
    <property type="molecule type" value="Genomic_DNA"/>
</dbReference>
<dbReference type="PROSITE" id="PS00076">
    <property type="entry name" value="PYRIDINE_REDOX_1"/>
    <property type="match status" value="1"/>
</dbReference>
<keyword evidence="10" id="KW-1185">Reference proteome</keyword>
<organism evidence="9 10">
    <name type="scientific">Vanilla planifolia</name>
    <name type="common">Vanilla</name>
    <dbReference type="NCBI Taxonomy" id="51239"/>
    <lineage>
        <taxon>Eukaryota</taxon>
        <taxon>Viridiplantae</taxon>
        <taxon>Streptophyta</taxon>
        <taxon>Embryophyta</taxon>
        <taxon>Tracheophyta</taxon>
        <taxon>Spermatophyta</taxon>
        <taxon>Magnoliopsida</taxon>
        <taxon>Liliopsida</taxon>
        <taxon>Asparagales</taxon>
        <taxon>Orchidaceae</taxon>
        <taxon>Vanilloideae</taxon>
        <taxon>Vanilleae</taxon>
        <taxon>Vanilla</taxon>
    </lineage>
</organism>
<keyword evidence="3" id="KW-0285">Flavoprotein</keyword>
<evidence type="ECO:0000313" key="10">
    <source>
        <dbReference type="Proteomes" id="UP000636800"/>
    </source>
</evidence>
<dbReference type="PANTHER" id="PTHR22912">
    <property type="entry name" value="DISULFIDE OXIDOREDUCTASE"/>
    <property type="match status" value="1"/>
</dbReference>
<dbReference type="PANTHER" id="PTHR22912:SF223">
    <property type="entry name" value="DIHYDROLIPOYL DEHYDROGENASE 1, MITOCHONDRIAL"/>
    <property type="match status" value="1"/>
</dbReference>
<sequence length="235" mass="25616">MPVVNQIMCSLITKGQGICCACGKRYKGNMWQPAAVISCSDCHRPFNMPLMEVKDFKVSATIHLFAQAQVRIDARRNRGNFGNVEQPPVYIFTSLPSQVLDLCFSDPNEEEEEALREGMAMASLARRRTGGLLLRPMEMSRFVAAWRGFAAAAEENDVVVIGGGPGGYVAAIKAAQLGLKTTCIEKRGSLGGTCLNVGCIPSKALLHSSHMYHEAKHAFANHGVKFSQLKLTFLP</sequence>